<evidence type="ECO:0000313" key="3">
    <source>
        <dbReference type="EMBL" id="QXJ23746.1"/>
    </source>
</evidence>
<name>A0ABX8QY64_9ACTN</name>
<dbReference type="Gene3D" id="3.40.50.300">
    <property type="entry name" value="P-loop containing nucleotide triphosphate hydrolases"/>
    <property type="match status" value="1"/>
</dbReference>
<feature type="transmembrane region" description="Helical" evidence="1">
    <location>
        <begin position="553"/>
        <end position="573"/>
    </location>
</feature>
<feature type="transmembrane region" description="Helical" evidence="1">
    <location>
        <begin position="608"/>
        <end position="627"/>
    </location>
</feature>
<feature type="transmembrane region" description="Helical" evidence="1">
    <location>
        <begin position="12"/>
        <end position="30"/>
    </location>
</feature>
<reference evidence="3" key="1">
    <citation type="submission" date="2020-07" db="EMBL/GenBank/DDBJ databases">
        <authorList>
            <person name="Tarantini F.S."/>
            <person name="Hong K.W."/>
            <person name="Chan K.G."/>
        </authorList>
    </citation>
    <scope>NUCLEOTIDE SEQUENCE</scope>
    <source>
        <strain evidence="3">32-07</strain>
    </source>
</reference>
<gene>
    <name evidence="3" type="ORF">AGRA3207_004945</name>
</gene>
<feature type="transmembrane region" description="Helical" evidence="1">
    <location>
        <begin position="42"/>
        <end position="59"/>
    </location>
</feature>
<keyword evidence="4" id="KW-1185">Reference proteome</keyword>
<feature type="transmembrane region" description="Helical" evidence="1">
    <location>
        <begin position="419"/>
        <end position="443"/>
    </location>
</feature>
<feature type="transmembrane region" description="Helical" evidence="1">
    <location>
        <begin position="449"/>
        <end position="470"/>
    </location>
</feature>
<feature type="transmembrane region" description="Helical" evidence="1">
    <location>
        <begin position="579"/>
        <end position="601"/>
    </location>
</feature>
<dbReference type="RefSeq" id="WP_231329418.1">
    <property type="nucleotide sequence ID" value="NZ_CP059572.1"/>
</dbReference>
<organism evidence="3 4">
    <name type="scientific">Actinomadura graeca</name>
    <dbReference type="NCBI Taxonomy" id="2750812"/>
    <lineage>
        <taxon>Bacteria</taxon>
        <taxon>Bacillati</taxon>
        <taxon>Actinomycetota</taxon>
        <taxon>Actinomycetes</taxon>
        <taxon>Streptosporangiales</taxon>
        <taxon>Thermomonosporaceae</taxon>
        <taxon>Actinomadura</taxon>
    </lineage>
</organism>
<dbReference type="InterPro" id="IPR007111">
    <property type="entry name" value="NACHT_NTPase"/>
</dbReference>
<feature type="transmembrane region" description="Helical" evidence="1">
    <location>
        <begin position="514"/>
        <end position="532"/>
    </location>
</feature>
<keyword evidence="1" id="KW-0472">Membrane</keyword>
<evidence type="ECO:0000256" key="1">
    <source>
        <dbReference type="SAM" id="Phobius"/>
    </source>
</evidence>
<feature type="transmembrane region" description="Helical" evidence="1">
    <location>
        <begin position="490"/>
        <end position="508"/>
    </location>
</feature>
<dbReference type="SUPFAM" id="SSF52540">
    <property type="entry name" value="P-loop containing nucleoside triphosphate hydrolases"/>
    <property type="match status" value="1"/>
</dbReference>
<keyword evidence="1" id="KW-0812">Transmembrane</keyword>
<evidence type="ECO:0000313" key="4">
    <source>
        <dbReference type="Proteomes" id="UP001049518"/>
    </source>
</evidence>
<dbReference type="Pfam" id="PF05729">
    <property type="entry name" value="NACHT"/>
    <property type="match status" value="1"/>
</dbReference>
<keyword evidence="1" id="KW-1133">Transmembrane helix</keyword>
<accession>A0ABX8QY64</accession>
<sequence>MSRRRGDSAARLAVLTLILSLIVGILSGLASKPFEDWGEQHWPWTMVLLAVVLVIWLVLQARADRVTVDDLDAITAQLAELVNEDWHQEAAVRRLDLHAGLVPFRWSLTGFDEDAVVDIPTMMDAFVASPSRRLVITGEPGAGKTSLAVLLTLDLVKRRTEDGTGPVPVKLSLANWVPHEQGLIKWLEEELGVQFLFLRNKGKYPPDTIERLLTTRKILPVLDGLDELSWDASARANPIEQINDALVRLPGLIITCRTEHFQNATMDRAPIRDAKVVELRDLDPRSVVDYLSGIMDGRARWEPVFASLRGEPDGRLAHALSTPLMVALAREVYKDPGTEPEELLDTGRFPGSEDLRDHLLRRLVPAVFPSLPAQDRRDGWHGADVGRWLRFLAAGMNARELPNIAWWTLPELAGRRQRVLAGVLGGGISGATAGLAFGTVGWLRWGSATGVLIGVLAAVAGGAGMAVPAARNLPIPSELQFGWQDKWQTMLMGSLCTALAGGVSGFLLGGAGGAILVGAVVGIPLGLAYSGAQPDATVRIGSPRILLRRDRRVVVFFGLAYGLTSGGVAWFLVHPVFGVVFGMCSALCGGLLYGLPWVLALRSAKGKAGVVASVHLFLFTLILWPGGKTPPPWKLMDFLDEAHKRGVLRRVGPVYQFQHVYLQGELARSDA</sequence>
<dbReference type="InterPro" id="IPR027417">
    <property type="entry name" value="P-loop_NTPase"/>
</dbReference>
<evidence type="ECO:0000259" key="2">
    <source>
        <dbReference type="Pfam" id="PF05729"/>
    </source>
</evidence>
<dbReference type="EMBL" id="CP059572">
    <property type="protein sequence ID" value="QXJ23746.1"/>
    <property type="molecule type" value="Genomic_DNA"/>
</dbReference>
<dbReference type="Proteomes" id="UP001049518">
    <property type="component" value="Chromosome"/>
</dbReference>
<feature type="domain" description="NACHT" evidence="2">
    <location>
        <begin position="132"/>
        <end position="291"/>
    </location>
</feature>
<protein>
    <submittedName>
        <fullName evidence="3">NACHT domain-containing protein</fullName>
    </submittedName>
</protein>
<proteinExistence type="predicted"/>